<dbReference type="RefSeq" id="WP_057884907.1">
    <property type="nucleotide sequence ID" value="NZ_CP018180.1"/>
</dbReference>
<feature type="transmembrane region" description="Helical" evidence="12">
    <location>
        <begin position="129"/>
        <end position="150"/>
    </location>
</feature>
<feature type="region of interest" description="Disordered" evidence="13">
    <location>
        <begin position="251"/>
        <end position="277"/>
    </location>
</feature>
<keyword evidence="6 12" id="KW-0653">Protein transport</keyword>
<evidence type="ECO:0000256" key="10">
    <source>
        <dbReference type="ARBA" id="ARBA00023186"/>
    </source>
</evidence>
<proteinExistence type="inferred from homology"/>
<keyword evidence="10 12" id="KW-0143">Chaperone</keyword>
<feature type="transmembrane region" description="Helical" evidence="12">
    <location>
        <begin position="59"/>
        <end position="80"/>
    </location>
</feature>
<dbReference type="Proteomes" id="UP000324497">
    <property type="component" value="Chromosome"/>
</dbReference>
<dbReference type="GeneID" id="78522716"/>
<keyword evidence="4 12" id="KW-0812">Transmembrane</keyword>
<evidence type="ECO:0000256" key="11">
    <source>
        <dbReference type="ARBA" id="ARBA00023288"/>
    </source>
</evidence>
<feature type="transmembrane region" description="Helical" evidence="12">
    <location>
        <begin position="222"/>
        <end position="240"/>
    </location>
</feature>
<dbReference type="PROSITE" id="PS51257">
    <property type="entry name" value="PROKAR_LIPOPROTEIN"/>
    <property type="match status" value="1"/>
</dbReference>
<feature type="compositionally biased region" description="Basic residues" evidence="13">
    <location>
        <begin position="265"/>
        <end position="277"/>
    </location>
</feature>
<evidence type="ECO:0000313" key="15">
    <source>
        <dbReference type="EMBL" id="AUJ33122.1"/>
    </source>
</evidence>
<dbReference type="NCBIfam" id="TIGR03592">
    <property type="entry name" value="yidC_oxa1_cterm"/>
    <property type="match status" value="1"/>
</dbReference>
<dbReference type="Pfam" id="PF02096">
    <property type="entry name" value="60KD_IMP"/>
    <property type="match status" value="1"/>
</dbReference>
<dbReference type="KEGG" id="lng:BSQ50_11540"/>
<dbReference type="GO" id="GO:0015031">
    <property type="term" value="P:protein transport"/>
    <property type="evidence" value="ECO:0007669"/>
    <property type="project" value="UniProtKB-KW"/>
</dbReference>
<keyword evidence="9" id="KW-0564">Palmitate</keyword>
<dbReference type="InterPro" id="IPR028055">
    <property type="entry name" value="YidC/Oxa/ALB_C"/>
</dbReference>
<keyword evidence="11 12" id="KW-0449">Lipoprotein</keyword>
<evidence type="ECO:0000256" key="9">
    <source>
        <dbReference type="ARBA" id="ARBA00023139"/>
    </source>
</evidence>
<dbReference type="GO" id="GO:0051205">
    <property type="term" value="P:protein insertion into membrane"/>
    <property type="evidence" value="ECO:0007669"/>
    <property type="project" value="TreeGrafter"/>
</dbReference>
<keyword evidence="7 12" id="KW-1133">Transmembrane helix</keyword>
<dbReference type="PANTHER" id="PTHR12428">
    <property type="entry name" value="OXA1"/>
    <property type="match status" value="1"/>
</dbReference>
<dbReference type="EMBL" id="CP018180">
    <property type="protein sequence ID" value="AUJ33122.1"/>
    <property type="molecule type" value="Genomic_DNA"/>
</dbReference>
<evidence type="ECO:0000259" key="14">
    <source>
        <dbReference type="Pfam" id="PF02096"/>
    </source>
</evidence>
<feature type="transmembrane region" description="Helical" evidence="12">
    <location>
        <begin position="198"/>
        <end position="216"/>
    </location>
</feature>
<dbReference type="PANTHER" id="PTHR12428:SF65">
    <property type="entry name" value="CYTOCHROME C OXIDASE ASSEMBLY PROTEIN COX18, MITOCHONDRIAL"/>
    <property type="match status" value="1"/>
</dbReference>
<evidence type="ECO:0000256" key="1">
    <source>
        <dbReference type="ARBA" id="ARBA00004651"/>
    </source>
</evidence>
<keyword evidence="16" id="KW-1185">Reference proteome</keyword>
<reference evidence="15 16" key="1">
    <citation type="submission" date="2016-11" db="EMBL/GenBank/DDBJ databases">
        <title>Interaction between Lactobacillus species and yeast in water kefir.</title>
        <authorList>
            <person name="Behr J."/>
            <person name="Xu D."/>
            <person name="Vogel R.F."/>
        </authorList>
    </citation>
    <scope>NUCLEOTIDE SEQUENCE [LARGE SCALE GENOMIC DNA]</scope>
    <source>
        <strain evidence="15 16">TMW 1.1827</strain>
    </source>
</reference>
<dbReference type="HAMAP" id="MF_01811">
    <property type="entry name" value="YidC_type2"/>
    <property type="match status" value="1"/>
</dbReference>
<comment type="subcellular location">
    <subcellularLocation>
        <location evidence="1 12">Cell membrane</location>
        <topology evidence="1 12">Multi-pass membrane protein</topology>
    </subcellularLocation>
</comment>
<keyword evidence="2 12" id="KW-0813">Transport</keyword>
<feature type="compositionally biased region" description="Basic and acidic residues" evidence="13">
    <location>
        <begin position="251"/>
        <end position="264"/>
    </location>
</feature>
<dbReference type="InterPro" id="IPR047196">
    <property type="entry name" value="YidC_ALB_C"/>
</dbReference>
<evidence type="ECO:0000256" key="3">
    <source>
        <dbReference type="ARBA" id="ARBA00022475"/>
    </source>
</evidence>
<feature type="domain" description="Membrane insertase YidC/Oxa/ALB C-terminal" evidence="14">
    <location>
        <begin position="59"/>
        <end position="241"/>
    </location>
</feature>
<feature type="transmembrane region" description="Helical" evidence="12">
    <location>
        <begin position="170"/>
        <end position="186"/>
    </location>
</feature>
<accession>A0A3Q8CD78</accession>
<protein>
    <recommendedName>
        <fullName evidence="12">Membrane protein insertase YidC</fullName>
    </recommendedName>
    <alternativeName>
        <fullName evidence="12">Foldase YidC</fullName>
    </alternativeName>
    <alternativeName>
        <fullName evidence="12">Membrane integrase YidC</fullName>
    </alternativeName>
    <alternativeName>
        <fullName evidence="12">Membrane protein YidC</fullName>
    </alternativeName>
</protein>
<dbReference type="InterPro" id="IPR001708">
    <property type="entry name" value="YidC/ALB3/OXA1/COX18"/>
</dbReference>
<sequence length="277" mass="31698">MKKIKRFLLFLSSVSLIFVLSGCGRSAVTAHSTGFWEHYIVWNFIRAIEFLSHLFGNNYGWGIVFFTIAIRVILLPLIFYQTKSMRKMTELQPQLKALQSKYSAKDLETQNKLRQEQQKLYAEAGANPVAGCLPLVVQMPILFALWQAIYRSPVLKTGSFFWMHLGDKDPYFILPILAAIFTYATSKLSMMSQPEQNGMGTIMTLGMPVVILFSAINLPSALSLYWVIANAFSVGQTLLFNNPFKINQEREEKQQVEKQRERALKKAKRRAIKSKKK</sequence>
<evidence type="ECO:0000256" key="5">
    <source>
        <dbReference type="ARBA" id="ARBA00022729"/>
    </source>
</evidence>
<comment type="function">
    <text evidence="12">Required for the insertion and/or proper folding and/or complex formation of integral membrane proteins into the membrane. Involved in integration of membrane proteins that insert both dependently and independently of the Sec translocase complex, as well as at least some lipoproteins.</text>
</comment>
<keyword evidence="3 12" id="KW-1003">Cell membrane</keyword>
<evidence type="ECO:0000256" key="4">
    <source>
        <dbReference type="ARBA" id="ARBA00022692"/>
    </source>
</evidence>
<organism evidence="15 16">
    <name type="scientific">Liquorilactobacillus nagelii</name>
    <dbReference type="NCBI Taxonomy" id="82688"/>
    <lineage>
        <taxon>Bacteria</taxon>
        <taxon>Bacillati</taxon>
        <taxon>Bacillota</taxon>
        <taxon>Bacilli</taxon>
        <taxon>Lactobacillales</taxon>
        <taxon>Lactobacillaceae</taxon>
        <taxon>Liquorilactobacillus</taxon>
    </lineage>
</organism>
<evidence type="ECO:0000256" key="6">
    <source>
        <dbReference type="ARBA" id="ARBA00022927"/>
    </source>
</evidence>
<evidence type="ECO:0000256" key="7">
    <source>
        <dbReference type="ARBA" id="ARBA00022989"/>
    </source>
</evidence>
<evidence type="ECO:0000256" key="12">
    <source>
        <dbReference type="HAMAP-Rule" id="MF_01811"/>
    </source>
</evidence>
<dbReference type="GO" id="GO:0032977">
    <property type="term" value="F:membrane insertase activity"/>
    <property type="evidence" value="ECO:0007669"/>
    <property type="project" value="InterPro"/>
</dbReference>
<dbReference type="InterPro" id="IPR023060">
    <property type="entry name" value="YidC/YidC1/YidC2_Firmicutes"/>
</dbReference>
<comment type="similarity">
    <text evidence="12">Belongs to the OXA1/ALB3/YidC family. Type 2 subfamily.</text>
</comment>
<evidence type="ECO:0000256" key="2">
    <source>
        <dbReference type="ARBA" id="ARBA00022448"/>
    </source>
</evidence>
<keyword evidence="5 12" id="KW-0732">Signal</keyword>
<evidence type="ECO:0000313" key="16">
    <source>
        <dbReference type="Proteomes" id="UP000324497"/>
    </source>
</evidence>
<dbReference type="CDD" id="cd20070">
    <property type="entry name" value="5TM_YidC_Alb3"/>
    <property type="match status" value="1"/>
</dbReference>
<dbReference type="PRINTS" id="PR00701">
    <property type="entry name" value="60KDINNERMP"/>
</dbReference>
<evidence type="ECO:0000256" key="13">
    <source>
        <dbReference type="SAM" id="MobiDB-lite"/>
    </source>
</evidence>
<evidence type="ECO:0000256" key="8">
    <source>
        <dbReference type="ARBA" id="ARBA00023136"/>
    </source>
</evidence>
<dbReference type="AlphaFoldDB" id="A0A3Q8CD78"/>
<gene>
    <name evidence="12" type="primary">yidC</name>
    <name evidence="15" type="ORF">BSQ50_11540</name>
</gene>
<dbReference type="GO" id="GO:0005886">
    <property type="term" value="C:plasma membrane"/>
    <property type="evidence" value="ECO:0007669"/>
    <property type="project" value="UniProtKB-SubCell"/>
</dbReference>
<name>A0A3Q8CD78_9LACO</name>
<keyword evidence="8 12" id="KW-0472">Membrane</keyword>